<reference evidence="3 4" key="1">
    <citation type="submission" date="2020-06" db="EMBL/GenBank/DDBJ databases">
        <authorList>
            <person name="Li R."/>
            <person name="Bekaert M."/>
        </authorList>
    </citation>
    <scope>NUCLEOTIDE SEQUENCE [LARGE SCALE GENOMIC DNA]</scope>
    <source>
        <strain evidence="4">wild</strain>
    </source>
</reference>
<dbReference type="Gene3D" id="2.60.120.740">
    <property type="match status" value="1"/>
</dbReference>
<feature type="domain" description="SUEL-type lectin" evidence="2">
    <location>
        <begin position="60"/>
        <end position="141"/>
    </location>
</feature>
<dbReference type="EMBL" id="CACVKT020000196">
    <property type="protein sequence ID" value="CAC5356911.1"/>
    <property type="molecule type" value="Genomic_DNA"/>
</dbReference>
<evidence type="ECO:0000313" key="3">
    <source>
        <dbReference type="EMBL" id="CAC5356911.1"/>
    </source>
</evidence>
<name>A0A6J7ZTM6_MYTCO</name>
<dbReference type="Pfam" id="PF02140">
    <property type="entry name" value="SUEL_Lectin"/>
    <property type="match status" value="1"/>
</dbReference>
<dbReference type="GO" id="GO:0030246">
    <property type="term" value="F:carbohydrate binding"/>
    <property type="evidence" value="ECO:0007669"/>
    <property type="project" value="InterPro"/>
</dbReference>
<dbReference type="InterPro" id="IPR043159">
    <property type="entry name" value="Lectin_gal-bd_sf"/>
</dbReference>
<protein>
    <recommendedName>
        <fullName evidence="2">SUEL-type lectin domain-containing protein</fullName>
    </recommendedName>
</protein>
<keyword evidence="4" id="KW-1185">Reference proteome</keyword>
<keyword evidence="1" id="KW-1133">Transmembrane helix</keyword>
<gene>
    <name evidence="3" type="ORF">MCOR_841</name>
</gene>
<dbReference type="InterPro" id="IPR000922">
    <property type="entry name" value="Lectin_gal-bd_dom"/>
</dbReference>
<dbReference type="OrthoDB" id="6120134at2759"/>
<proteinExistence type="predicted"/>
<keyword evidence="1" id="KW-0812">Transmembrane</keyword>
<evidence type="ECO:0000256" key="1">
    <source>
        <dbReference type="SAM" id="Phobius"/>
    </source>
</evidence>
<organism evidence="3 4">
    <name type="scientific">Mytilus coruscus</name>
    <name type="common">Sea mussel</name>
    <dbReference type="NCBI Taxonomy" id="42192"/>
    <lineage>
        <taxon>Eukaryota</taxon>
        <taxon>Metazoa</taxon>
        <taxon>Spiralia</taxon>
        <taxon>Lophotrochozoa</taxon>
        <taxon>Mollusca</taxon>
        <taxon>Bivalvia</taxon>
        <taxon>Autobranchia</taxon>
        <taxon>Pteriomorphia</taxon>
        <taxon>Mytilida</taxon>
        <taxon>Mytiloidea</taxon>
        <taxon>Mytilidae</taxon>
        <taxon>Mytilinae</taxon>
        <taxon>Mytilus</taxon>
    </lineage>
</organism>
<accession>A0A6J7ZTM6</accession>
<dbReference type="PROSITE" id="PS50228">
    <property type="entry name" value="SUEL_LECTIN"/>
    <property type="match status" value="1"/>
</dbReference>
<dbReference type="PANTHER" id="PTHR46780">
    <property type="entry name" value="PROTEIN EVA-1"/>
    <property type="match status" value="1"/>
</dbReference>
<dbReference type="AlphaFoldDB" id="A0A6J7ZTM6"/>
<dbReference type="CDD" id="cd22827">
    <property type="entry name" value="Gal_Rha_Lectin_SUL-I-like"/>
    <property type="match status" value="1"/>
</dbReference>
<feature type="transmembrane region" description="Helical" evidence="1">
    <location>
        <begin position="193"/>
        <end position="216"/>
    </location>
</feature>
<evidence type="ECO:0000313" key="4">
    <source>
        <dbReference type="Proteomes" id="UP000507470"/>
    </source>
</evidence>
<sequence>MEVILNITSMGTIMKNTMLYTSGFVVCYCFQYLIRQTSGQNTANTDLSYILCEGTESPMLTCSTTQIIIIEDAFYGRTDSSVCPHNSVKSSVSYSCKGIATSRVASKCDYKRTCVPQSSNAAYGDPCPYTYKYLNVTYRCIAVSSTSVPSIEKEEFSTESLSSMYTTALSGMTTNHINQSTSSQMKKGSNKSIAGLIEGVVAGVGFIALIILIFILKRFSLSCFAWRKVPDENKNDEEDYTGNQNVAYINSNAFAIQGDYYATLGNETDGHNYKELETSPQSEIEYHTNEPHSYMTVYDSFDQNRQSALTNATYEEVQQKENGSPKILGKTGEKHYDYAEFVTNITTQDDINLK</sequence>
<keyword evidence="1" id="KW-0472">Membrane</keyword>
<dbReference type="Proteomes" id="UP000507470">
    <property type="component" value="Unassembled WGS sequence"/>
</dbReference>
<evidence type="ECO:0000259" key="2">
    <source>
        <dbReference type="PROSITE" id="PS50228"/>
    </source>
</evidence>